<accession>A0A518GAR9</accession>
<keyword evidence="4 8" id="KW-0328">Glycosyltransferase</keyword>
<dbReference type="Pfam" id="PF02885">
    <property type="entry name" value="Glycos_trans_3N"/>
    <property type="match status" value="1"/>
</dbReference>
<dbReference type="AlphaFoldDB" id="A0A518GAR9"/>
<dbReference type="Pfam" id="PF00591">
    <property type="entry name" value="Glycos_transf_3"/>
    <property type="match status" value="1"/>
</dbReference>
<proteinExistence type="inferred from homology"/>
<dbReference type="GO" id="GO:0009032">
    <property type="term" value="F:thymidine phosphorylase activity"/>
    <property type="evidence" value="ECO:0007669"/>
    <property type="project" value="UniProtKB-EC"/>
</dbReference>
<dbReference type="FunFam" id="3.40.1030.10:FF:000003">
    <property type="entry name" value="Pyrimidine-nucleoside phosphorylase"/>
    <property type="match status" value="1"/>
</dbReference>
<evidence type="ECO:0000256" key="2">
    <source>
        <dbReference type="ARBA" id="ARBA00011738"/>
    </source>
</evidence>
<evidence type="ECO:0000256" key="5">
    <source>
        <dbReference type="ARBA" id="ARBA00022679"/>
    </source>
</evidence>
<evidence type="ECO:0000259" key="7">
    <source>
        <dbReference type="SMART" id="SM00941"/>
    </source>
</evidence>
<dbReference type="InterPro" id="IPR000312">
    <property type="entry name" value="Glycosyl_Trfase_fam3"/>
</dbReference>
<dbReference type="KEGG" id="ahel:Q31a_39890"/>
<dbReference type="PIRSF" id="PIRSF000478">
    <property type="entry name" value="TP_PyNP"/>
    <property type="match status" value="1"/>
</dbReference>
<dbReference type="SUPFAM" id="SSF52418">
    <property type="entry name" value="Nucleoside phosphorylase/phosphoribosyltransferase catalytic domain"/>
    <property type="match status" value="1"/>
</dbReference>
<dbReference type="PROSITE" id="PS00647">
    <property type="entry name" value="THYMID_PHOSPHORYLASE"/>
    <property type="match status" value="1"/>
</dbReference>
<dbReference type="InterPro" id="IPR017872">
    <property type="entry name" value="Pyrmidine_PPase_CS"/>
</dbReference>
<dbReference type="OrthoDB" id="9763887at2"/>
<dbReference type="InterPro" id="IPR017459">
    <property type="entry name" value="Glycosyl_Trfase_fam3_N_dom"/>
</dbReference>
<dbReference type="EC" id="2.4.2.4" evidence="3"/>
<dbReference type="InterPro" id="IPR035902">
    <property type="entry name" value="Nuc_phospho_transferase"/>
</dbReference>
<dbReference type="SUPFAM" id="SSF47648">
    <property type="entry name" value="Nucleoside phosphorylase/phosphoribosyltransferase N-terminal domain"/>
    <property type="match status" value="1"/>
</dbReference>
<evidence type="ECO:0000313" key="9">
    <source>
        <dbReference type="Proteomes" id="UP000318017"/>
    </source>
</evidence>
<dbReference type="NCBIfam" id="TIGR02644">
    <property type="entry name" value="Y_phosphoryl"/>
    <property type="match status" value="1"/>
</dbReference>
<organism evidence="8 9">
    <name type="scientific">Aureliella helgolandensis</name>
    <dbReference type="NCBI Taxonomy" id="2527968"/>
    <lineage>
        <taxon>Bacteria</taxon>
        <taxon>Pseudomonadati</taxon>
        <taxon>Planctomycetota</taxon>
        <taxon>Planctomycetia</taxon>
        <taxon>Pirellulales</taxon>
        <taxon>Pirellulaceae</taxon>
        <taxon>Aureliella</taxon>
    </lineage>
</organism>
<dbReference type="NCBIfam" id="NF004490">
    <property type="entry name" value="PRK05820.1"/>
    <property type="match status" value="1"/>
</dbReference>
<dbReference type="GO" id="GO:0004645">
    <property type="term" value="F:1,4-alpha-oligoglucan phosphorylase activity"/>
    <property type="evidence" value="ECO:0007669"/>
    <property type="project" value="InterPro"/>
</dbReference>
<keyword evidence="5 8" id="KW-0808">Transferase</keyword>
<dbReference type="GO" id="GO:0006206">
    <property type="term" value="P:pyrimidine nucleobase metabolic process"/>
    <property type="evidence" value="ECO:0007669"/>
    <property type="project" value="InterPro"/>
</dbReference>
<comment type="similarity">
    <text evidence="1">Belongs to the thymidine/pyrimidine-nucleoside phosphorylase family.</text>
</comment>
<dbReference type="Gene3D" id="3.90.1170.30">
    <property type="entry name" value="Pyrimidine nucleoside phosphorylase-like, C-terminal domain"/>
    <property type="match status" value="1"/>
</dbReference>
<dbReference type="Proteomes" id="UP000318017">
    <property type="component" value="Chromosome"/>
</dbReference>
<name>A0A518GAR9_9BACT</name>
<sequence>MLPTTIIGKKRDGQILTADEIQFMVAGLVDGSIADYQVAAWAMAILCRGMNTRETAALTDCMLSSGQTLPRCSDKPRVDKHSTGGLGDKVSLILAPLLACFDVDVPMLSGRGLGITGGTLDKLESYPGYRCDLSEVEISQQLQALGCVITGTTPHIAPADRQLYQLRDVTATVPSIALITSSIMCKKLAESLDALVLDVKFGSAAFMQQLSSAQELATSLTQTGERLGLPTRAILSDMNQPLGQMVGNACEANEAVEVLQGGGPSDVRALTLRLGGELLCAAGLHAHLENAIAELAQELDSGRPLARFAAMVEHQRGAFRERLPLAASSVFAAPHSGWLRGVDGQGLGQIVIELGGGRRKLGDHIEHSVGLKVLARVGDQVQPGQPLAVVYALDATSSAEAHRRLHQVWDWSDSSVAPLPLFAPASPPKSTSPP</sequence>
<comment type="subunit">
    <text evidence="2">Homodimer.</text>
</comment>
<dbReference type="PANTHER" id="PTHR10515">
    <property type="entry name" value="THYMIDINE PHOSPHORYLASE"/>
    <property type="match status" value="1"/>
</dbReference>
<keyword evidence="9" id="KW-1185">Reference proteome</keyword>
<dbReference type="SUPFAM" id="SSF54680">
    <property type="entry name" value="Pyrimidine nucleoside phosphorylase C-terminal domain"/>
    <property type="match status" value="1"/>
</dbReference>
<feature type="domain" description="Pyrimidine nucleoside phosphorylase C-terminal" evidence="7">
    <location>
        <begin position="338"/>
        <end position="412"/>
    </location>
</feature>
<evidence type="ECO:0000256" key="3">
    <source>
        <dbReference type="ARBA" id="ARBA00011892"/>
    </source>
</evidence>
<dbReference type="InterPro" id="IPR000053">
    <property type="entry name" value="Thymidine/pyrmidine_PPase"/>
</dbReference>
<dbReference type="RefSeq" id="WP_145081068.1">
    <property type="nucleotide sequence ID" value="NZ_CP036298.1"/>
</dbReference>
<dbReference type="Gene3D" id="1.20.970.10">
    <property type="entry name" value="Transferase, Pyrimidine Nucleoside Phosphorylase, Chain C"/>
    <property type="match status" value="1"/>
</dbReference>
<dbReference type="Pfam" id="PF07831">
    <property type="entry name" value="PYNP_C"/>
    <property type="match status" value="1"/>
</dbReference>
<evidence type="ECO:0000256" key="1">
    <source>
        <dbReference type="ARBA" id="ARBA00006915"/>
    </source>
</evidence>
<evidence type="ECO:0000256" key="6">
    <source>
        <dbReference type="ARBA" id="ARBA00048550"/>
    </source>
</evidence>
<dbReference type="GO" id="GO:0005829">
    <property type="term" value="C:cytosol"/>
    <property type="evidence" value="ECO:0007669"/>
    <property type="project" value="TreeGrafter"/>
</dbReference>
<dbReference type="InterPro" id="IPR013102">
    <property type="entry name" value="PYNP_C"/>
</dbReference>
<dbReference type="Gene3D" id="3.40.1030.10">
    <property type="entry name" value="Nucleoside phosphorylase/phosphoribosyltransferase catalytic domain"/>
    <property type="match status" value="1"/>
</dbReference>
<dbReference type="GO" id="GO:0006213">
    <property type="term" value="P:pyrimidine nucleoside metabolic process"/>
    <property type="evidence" value="ECO:0007669"/>
    <property type="project" value="InterPro"/>
</dbReference>
<protein>
    <recommendedName>
        <fullName evidence="3">thymidine phosphorylase</fullName>
        <ecNumber evidence="3">2.4.2.4</ecNumber>
    </recommendedName>
</protein>
<reference evidence="8 9" key="1">
    <citation type="submission" date="2019-02" db="EMBL/GenBank/DDBJ databases">
        <title>Deep-cultivation of Planctomycetes and their phenomic and genomic characterization uncovers novel biology.</title>
        <authorList>
            <person name="Wiegand S."/>
            <person name="Jogler M."/>
            <person name="Boedeker C."/>
            <person name="Pinto D."/>
            <person name="Vollmers J."/>
            <person name="Rivas-Marin E."/>
            <person name="Kohn T."/>
            <person name="Peeters S.H."/>
            <person name="Heuer A."/>
            <person name="Rast P."/>
            <person name="Oberbeckmann S."/>
            <person name="Bunk B."/>
            <person name="Jeske O."/>
            <person name="Meyerdierks A."/>
            <person name="Storesund J.E."/>
            <person name="Kallscheuer N."/>
            <person name="Luecker S."/>
            <person name="Lage O.M."/>
            <person name="Pohl T."/>
            <person name="Merkel B.J."/>
            <person name="Hornburger P."/>
            <person name="Mueller R.-W."/>
            <person name="Bruemmer F."/>
            <person name="Labrenz M."/>
            <person name="Spormann A.M."/>
            <person name="Op den Camp H."/>
            <person name="Overmann J."/>
            <person name="Amann R."/>
            <person name="Jetten M.S.M."/>
            <person name="Mascher T."/>
            <person name="Medema M.H."/>
            <person name="Devos D.P."/>
            <person name="Kaster A.-K."/>
            <person name="Ovreas L."/>
            <person name="Rohde M."/>
            <person name="Galperin M.Y."/>
            <person name="Jogler C."/>
        </authorList>
    </citation>
    <scope>NUCLEOTIDE SEQUENCE [LARGE SCALE GENOMIC DNA]</scope>
    <source>
        <strain evidence="8 9">Q31a</strain>
    </source>
</reference>
<dbReference type="EMBL" id="CP036298">
    <property type="protein sequence ID" value="QDV25663.1"/>
    <property type="molecule type" value="Genomic_DNA"/>
</dbReference>
<dbReference type="InterPro" id="IPR036320">
    <property type="entry name" value="Glycosyl_Trfase_fam3_N_dom_sf"/>
</dbReference>
<dbReference type="PANTHER" id="PTHR10515:SF0">
    <property type="entry name" value="THYMIDINE PHOSPHORYLASE"/>
    <property type="match status" value="1"/>
</dbReference>
<gene>
    <name evidence="8" type="primary">pdp</name>
    <name evidence="8" type="ORF">Q31a_39890</name>
</gene>
<dbReference type="SMART" id="SM00941">
    <property type="entry name" value="PYNP_C"/>
    <property type="match status" value="1"/>
</dbReference>
<evidence type="ECO:0000256" key="4">
    <source>
        <dbReference type="ARBA" id="ARBA00022676"/>
    </source>
</evidence>
<evidence type="ECO:0000313" key="8">
    <source>
        <dbReference type="EMBL" id="QDV25663.1"/>
    </source>
</evidence>
<dbReference type="InterPro" id="IPR018090">
    <property type="entry name" value="Pyrmidine_PPas_bac/euk"/>
</dbReference>
<dbReference type="InterPro" id="IPR036566">
    <property type="entry name" value="PYNP-like_C_sf"/>
</dbReference>
<comment type="catalytic activity">
    <reaction evidence="6">
        <text>thymidine + phosphate = 2-deoxy-alpha-D-ribose 1-phosphate + thymine</text>
        <dbReference type="Rhea" id="RHEA:16037"/>
        <dbReference type="ChEBI" id="CHEBI:17748"/>
        <dbReference type="ChEBI" id="CHEBI:17821"/>
        <dbReference type="ChEBI" id="CHEBI:43474"/>
        <dbReference type="ChEBI" id="CHEBI:57259"/>
        <dbReference type="EC" id="2.4.2.4"/>
    </reaction>
</comment>